<dbReference type="SUPFAM" id="SSF51905">
    <property type="entry name" value="FAD/NAD(P)-binding domain"/>
    <property type="match status" value="1"/>
</dbReference>
<dbReference type="EMBL" id="JBHSON010000166">
    <property type="protein sequence ID" value="MFC5754599.1"/>
    <property type="molecule type" value="Genomic_DNA"/>
</dbReference>
<dbReference type="Pfam" id="PF13738">
    <property type="entry name" value="Pyr_redox_3"/>
    <property type="match status" value="1"/>
</dbReference>
<dbReference type="PANTHER" id="PTHR43539">
    <property type="entry name" value="FLAVIN-BINDING MONOOXYGENASE-LIKE PROTEIN (AFU_ORTHOLOGUE AFUA_4G09220)"/>
    <property type="match status" value="1"/>
</dbReference>
<organism evidence="3 4">
    <name type="scientific">Actinomadura rugatobispora</name>
    <dbReference type="NCBI Taxonomy" id="1994"/>
    <lineage>
        <taxon>Bacteria</taxon>
        <taxon>Bacillati</taxon>
        <taxon>Actinomycetota</taxon>
        <taxon>Actinomycetes</taxon>
        <taxon>Streptosporangiales</taxon>
        <taxon>Thermomonosporaceae</taxon>
        <taxon>Actinomadura</taxon>
    </lineage>
</organism>
<sequence length="427" mass="45554">MHDSTADALIVGAGPYGLSTAAHLKHYGLDVRVIGTPMEFWDGSMPRGMFLKSEPFASSLGAPFAGAAFTDRHPGWRNGRPIPLATFVEYGRWFAENLVPDCEDAQVELVDRHRSRGDFTVTLSTGEVARARAVIMAIGVRSFAHTPVVLSGLPPHLCTHSVEHRDLDRFEGREVAVIGAGQSALETAVLLADAGAHPLVLARTERLAWNSVPVPSPSLVNRALRGPHSGLGRGYRTWLWAEHPWATRLLPDGTRRHLVRTTMGPAGAWWLRDRLDERVQVLTGRVVTGARESDGGAVVRTAGRTGGRGEHHADHVIAATGFVPDLGRIDILAPELRGLVQAAHRSPVLGPSFDSTVPGLYFTGLASAASFGPVMRFVHGADFTARRIAAHVAARAAGLAAQPAVTPPARPAEETASEAAKEAAPQG</sequence>
<keyword evidence="1" id="KW-0560">Oxidoreductase</keyword>
<evidence type="ECO:0000256" key="1">
    <source>
        <dbReference type="ARBA" id="ARBA00023002"/>
    </source>
</evidence>
<evidence type="ECO:0000256" key="2">
    <source>
        <dbReference type="SAM" id="MobiDB-lite"/>
    </source>
</evidence>
<dbReference type="PRINTS" id="PR00469">
    <property type="entry name" value="PNDRDTASEII"/>
</dbReference>
<dbReference type="Proteomes" id="UP001596074">
    <property type="component" value="Unassembled WGS sequence"/>
</dbReference>
<dbReference type="InterPro" id="IPR050982">
    <property type="entry name" value="Auxin_biosynth/cation_transpt"/>
</dbReference>
<comment type="caution">
    <text evidence="3">The sequence shown here is derived from an EMBL/GenBank/DDBJ whole genome shotgun (WGS) entry which is preliminary data.</text>
</comment>
<protein>
    <submittedName>
        <fullName evidence="3">NAD(P)-binding domain-containing protein</fullName>
    </submittedName>
</protein>
<evidence type="ECO:0000313" key="3">
    <source>
        <dbReference type="EMBL" id="MFC5754599.1"/>
    </source>
</evidence>
<dbReference type="Gene3D" id="3.50.50.60">
    <property type="entry name" value="FAD/NAD(P)-binding domain"/>
    <property type="match status" value="1"/>
</dbReference>
<dbReference type="PRINTS" id="PR00368">
    <property type="entry name" value="FADPNR"/>
</dbReference>
<proteinExistence type="predicted"/>
<dbReference type="PANTHER" id="PTHR43539:SF78">
    <property type="entry name" value="FLAVIN-CONTAINING MONOOXYGENASE"/>
    <property type="match status" value="1"/>
</dbReference>
<name>A0ABW1AJ94_9ACTN</name>
<feature type="region of interest" description="Disordered" evidence="2">
    <location>
        <begin position="400"/>
        <end position="427"/>
    </location>
</feature>
<gene>
    <name evidence="3" type="ORF">ACFPZN_54060</name>
</gene>
<dbReference type="RefSeq" id="WP_378292863.1">
    <property type="nucleotide sequence ID" value="NZ_JBHSON010000166.1"/>
</dbReference>
<keyword evidence="4" id="KW-1185">Reference proteome</keyword>
<evidence type="ECO:0000313" key="4">
    <source>
        <dbReference type="Proteomes" id="UP001596074"/>
    </source>
</evidence>
<dbReference type="InterPro" id="IPR036188">
    <property type="entry name" value="FAD/NAD-bd_sf"/>
</dbReference>
<reference evidence="4" key="1">
    <citation type="journal article" date="2019" name="Int. J. Syst. Evol. Microbiol.">
        <title>The Global Catalogue of Microorganisms (GCM) 10K type strain sequencing project: providing services to taxonomists for standard genome sequencing and annotation.</title>
        <authorList>
            <consortium name="The Broad Institute Genomics Platform"/>
            <consortium name="The Broad Institute Genome Sequencing Center for Infectious Disease"/>
            <person name="Wu L."/>
            <person name="Ma J."/>
        </authorList>
    </citation>
    <scope>NUCLEOTIDE SEQUENCE [LARGE SCALE GENOMIC DNA]</scope>
    <source>
        <strain evidence="4">KCTC 42087</strain>
    </source>
</reference>
<accession>A0ABW1AJ94</accession>